<accession>A0ABV8IUG6</accession>
<organism evidence="1 2">
    <name type="scientific">Actinoplanes subglobosus</name>
    <dbReference type="NCBI Taxonomy" id="1547892"/>
    <lineage>
        <taxon>Bacteria</taxon>
        <taxon>Bacillati</taxon>
        <taxon>Actinomycetota</taxon>
        <taxon>Actinomycetes</taxon>
        <taxon>Micromonosporales</taxon>
        <taxon>Micromonosporaceae</taxon>
        <taxon>Actinoplanes</taxon>
    </lineage>
</organism>
<dbReference type="Proteomes" id="UP001595867">
    <property type="component" value="Unassembled WGS sequence"/>
</dbReference>
<dbReference type="EMBL" id="JBHSBL010000017">
    <property type="protein sequence ID" value="MFC4066926.1"/>
    <property type="molecule type" value="Genomic_DNA"/>
</dbReference>
<protein>
    <submittedName>
        <fullName evidence="1">Ig-like domain-containing protein</fullName>
    </submittedName>
</protein>
<sequence>MASAVLAAPAVAAAGPVLLGGAVPRISAAVGADFDVNLSVTNTGTAPLTGVGVVLYTDWGFEPSEQFSNCDYSNGRARLCAFSETLEPGRSYRIDLPYKVRQDTTAPGGIFGEFEWLTAGELAAHGRGTPGVGDPLRLRADDPLPTDEERSVQIVDVTVTGANGSDLVAIGDQISGAVGDVVQATVGVRNDGPATVNHGRSGETPAEVEVVLPAGTSFVSAPGCHRGDDASRYVCAVGSPYVFKTGTTSTWTFTLRIDEVVTDALGTVQVNPPCECGRPSDLNRSNDTALLAANPATGDVDRLPPVIVGTGLLADQRVPADLVFYPAAADNVGVTELRATVNGIVEAACTLTGGCRVSLASLPDNTVATVTVRATDAAGNQAEKSAKVRVDNVLPSATLTPAAGSAVPAGPVTITLTGVAADVWRVDAFEGDIRTSLDGAPWSHTWNAVKGATSPRFVLRDLAGNTTTLETGYTVTEPPVDGTPPVIAQVDFVGAYSTNRLDTGTGWIGGVSVLKPTIQDESAIVRTEWAVDGVLRSTASTFSWDARTFAASTATVRLQAWDAAGNTSSRSFLVNIDKAAPTMVITPGHRALIRGTSYVTSVKAADPRGVAVTNLAGRSGSATSVRVSAGKDGTKTITWVAVDRLGNSASATRTVIVDNTAPTFKVTKAPKNRSKLTGKVTFKASASDRNGVAKVQLLVNGKVVATDAKAAYSFTLNPKKYGKKFTVQLRAYDKAGNVRYSGKLSYRR</sequence>
<keyword evidence="2" id="KW-1185">Reference proteome</keyword>
<dbReference type="InterPro" id="IPR013783">
    <property type="entry name" value="Ig-like_fold"/>
</dbReference>
<evidence type="ECO:0000313" key="1">
    <source>
        <dbReference type="EMBL" id="MFC4066926.1"/>
    </source>
</evidence>
<dbReference type="Gene3D" id="2.60.40.10">
    <property type="entry name" value="Immunoglobulins"/>
    <property type="match status" value="1"/>
</dbReference>
<proteinExistence type="predicted"/>
<evidence type="ECO:0000313" key="2">
    <source>
        <dbReference type="Proteomes" id="UP001595867"/>
    </source>
</evidence>
<reference evidence="2" key="1">
    <citation type="journal article" date="2019" name="Int. J. Syst. Evol. Microbiol.">
        <title>The Global Catalogue of Microorganisms (GCM) 10K type strain sequencing project: providing services to taxonomists for standard genome sequencing and annotation.</title>
        <authorList>
            <consortium name="The Broad Institute Genomics Platform"/>
            <consortium name="The Broad Institute Genome Sequencing Center for Infectious Disease"/>
            <person name="Wu L."/>
            <person name="Ma J."/>
        </authorList>
    </citation>
    <scope>NUCLEOTIDE SEQUENCE [LARGE SCALE GENOMIC DNA]</scope>
    <source>
        <strain evidence="2">TBRC 5832</strain>
    </source>
</reference>
<dbReference type="RefSeq" id="WP_378067890.1">
    <property type="nucleotide sequence ID" value="NZ_JBHSBL010000017.1"/>
</dbReference>
<gene>
    <name evidence="1" type="ORF">ACFO0C_18475</name>
</gene>
<dbReference type="Pfam" id="PF17957">
    <property type="entry name" value="Big_7"/>
    <property type="match status" value="1"/>
</dbReference>
<name>A0ABV8IUG6_9ACTN</name>
<comment type="caution">
    <text evidence="1">The sequence shown here is derived from an EMBL/GenBank/DDBJ whole genome shotgun (WGS) entry which is preliminary data.</text>
</comment>